<name>A0AAE9ZVH6_9BACT</name>
<dbReference type="EMBL" id="CP119075">
    <property type="protein sequence ID" value="WED64136.1"/>
    <property type="molecule type" value="Genomic_DNA"/>
</dbReference>
<reference evidence="2" key="1">
    <citation type="submission" date="2023-03" db="EMBL/GenBank/DDBJ databases">
        <title>Lomoglobus Profundus gen. nov., sp. nov., a novel member of the phylum Verrucomicrobia, isolated from deep-marine sediment of South China Sea.</title>
        <authorList>
            <person name="Ahmad T."/>
            <person name="Ishaq S.E."/>
            <person name="Wang F."/>
        </authorList>
    </citation>
    <scope>NUCLEOTIDE SEQUENCE</scope>
    <source>
        <strain evidence="2">LMO-M01</strain>
    </source>
</reference>
<evidence type="ECO:0000259" key="1">
    <source>
        <dbReference type="Pfam" id="PF00535"/>
    </source>
</evidence>
<dbReference type="KEGG" id="slom:PXH66_17500"/>
<dbReference type="Pfam" id="PF00535">
    <property type="entry name" value="Glycos_transf_2"/>
    <property type="match status" value="1"/>
</dbReference>
<keyword evidence="3" id="KW-1185">Reference proteome</keyword>
<dbReference type="Gene3D" id="3.90.550.10">
    <property type="entry name" value="Spore Coat Polysaccharide Biosynthesis Protein SpsA, Chain A"/>
    <property type="match status" value="1"/>
</dbReference>
<protein>
    <submittedName>
        <fullName evidence="2">Glycosyltransferase family A protein</fullName>
    </submittedName>
</protein>
<feature type="domain" description="Glycosyltransferase 2-like" evidence="1">
    <location>
        <begin position="11"/>
        <end position="126"/>
    </location>
</feature>
<sequence length="291" mass="33281">MITLITPTTGHPRLREAVRSVQRQTQPDIRHLVVIDGEARRAAAEAILAEVNFTGQIMVVPEITGGEGFNGHLIYLTVPFLVKTEFVALLDEDNTFEPDHFSRLLSLCDEHRLDWAYSLRQVFADSGERLRDDCQSLGFWPAYAGAYHHIDTSCYFVRREVWKRGIAVWDRPFKPEVRSPDQAFCGWLMHHYPRGYTSGHYTMNYWLGSNGSGGAEAEERRLDYFRVGNAVQAEVYRHFPWRYGVPGTDVPYGNMSVSCRDSQLARKFQSLVQDLRRPGETSAVEKVVPPR</sequence>
<dbReference type="AlphaFoldDB" id="A0AAE9ZVH6"/>
<gene>
    <name evidence="2" type="ORF">PXH66_17500</name>
</gene>
<evidence type="ECO:0000313" key="2">
    <source>
        <dbReference type="EMBL" id="WED64136.1"/>
    </source>
</evidence>
<organism evidence="2 3">
    <name type="scientific">Synoicihabitans lomoniglobus</name>
    <dbReference type="NCBI Taxonomy" id="2909285"/>
    <lineage>
        <taxon>Bacteria</taxon>
        <taxon>Pseudomonadati</taxon>
        <taxon>Verrucomicrobiota</taxon>
        <taxon>Opitutia</taxon>
        <taxon>Opitutales</taxon>
        <taxon>Opitutaceae</taxon>
        <taxon>Synoicihabitans</taxon>
    </lineage>
</organism>
<dbReference type="InterPro" id="IPR001173">
    <property type="entry name" value="Glyco_trans_2-like"/>
</dbReference>
<evidence type="ECO:0000313" key="3">
    <source>
        <dbReference type="Proteomes" id="UP001218638"/>
    </source>
</evidence>
<dbReference type="RefSeq" id="WP_330928041.1">
    <property type="nucleotide sequence ID" value="NZ_CP119075.1"/>
</dbReference>
<dbReference type="Proteomes" id="UP001218638">
    <property type="component" value="Chromosome"/>
</dbReference>
<dbReference type="SUPFAM" id="SSF53448">
    <property type="entry name" value="Nucleotide-diphospho-sugar transferases"/>
    <property type="match status" value="1"/>
</dbReference>
<accession>A0AAE9ZVH6</accession>
<proteinExistence type="predicted"/>
<dbReference type="InterPro" id="IPR029044">
    <property type="entry name" value="Nucleotide-diphossugar_trans"/>
</dbReference>
<dbReference type="CDD" id="cd00761">
    <property type="entry name" value="Glyco_tranf_GTA_type"/>
    <property type="match status" value="1"/>
</dbReference>